<dbReference type="EMBL" id="JAHOFX010000003">
    <property type="protein sequence ID" value="MBV3438093.1"/>
    <property type="molecule type" value="Genomic_DNA"/>
</dbReference>
<reference evidence="4" key="1">
    <citation type="submission" date="2021-06" db="EMBL/GenBank/DDBJ databases">
        <title>Collection of gut derived symbiotic bacterial strains cultured from healthy donors.</title>
        <authorList>
            <person name="Lin H."/>
            <person name="Littmann E."/>
            <person name="Pamer E.G."/>
        </authorList>
    </citation>
    <scope>NUCLEOTIDE SEQUENCE</scope>
    <source>
        <strain evidence="4">MSK.19.9</strain>
    </source>
</reference>
<dbReference type="Proteomes" id="UP001195937">
    <property type="component" value="Unassembled WGS sequence"/>
</dbReference>
<evidence type="ECO:0000313" key="5">
    <source>
        <dbReference type="Proteomes" id="UP001195937"/>
    </source>
</evidence>
<accession>A0AAW4NHL1</accession>
<sequence length="413" mass="47817">MPISKDALQQRNRRIRESRNRTRKRRTMQVCRAFSCKIDYRKLKPAQLEALNGLFRDAKHLYNDCVLSDSVFDYRIPKRVEVRMPDGSHETRELSHLSAQMSQGIVQQASDNVRGLKTLKTNGHKVGGLKPVKTVNSIPLKQPGRTFRLNGSYIHVERVPGMLHLTGVRQLDGWEIGPARLIRRASGYYVAFSCFGNRDEYEREHPRPMPANPVGGLDAGLEHDLTESDGTTTIRRYPDTAKARYWARRRSKRDKANKGWWKANRQYRLEMERLKDQRKHAAIEEKHRLEAKYRRIVIQDEQIASWRKRNSWPKAGRILQGSILGRLYATLKQHPQVTVLNKWQPTTAWCRQCGRRTKTPLSQRMFLCAYCGIRESRDVHAARNMIALADQPISHAELRKPRDVPVGPYAQAA</sequence>
<evidence type="ECO:0000313" key="4">
    <source>
        <dbReference type="EMBL" id="MBV3438093.1"/>
    </source>
</evidence>
<keyword evidence="1" id="KW-0238">DNA-binding</keyword>
<dbReference type="RefSeq" id="WP_217301278.1">
    <property type="nucleotide sequence ID" value="NZ_JAHOFX010000003.1"/>
</dbReference>
<feature type="region of interest" description="Disordered" evidence="2">
    <location>
        <begin position="1"/>
        <end position="26"/>
    </location>
</feature>
<feature type="domain" description="Cas12f1-like TNB" evidence="3">
    <location>
        <begin position="334"/>
        <end position="385"/>
    </location>
</feature>
<dbReference type="InterPro" id="IPR010095">
    <property type="entry name" value="Cas12f1-like_TNB"/>
</dbReference>
<protein>
    <submittedName>
        <fullName evidence="4">Transposase</fullName>
    </submittedName>
</protein>
<comment type="caution">
    <text evidence="4">The sequence shown here is derived from an EMBL/GenBank/DDBJ whole genome shotgun (WGS) entry which is preliminary data.</text>
</comment>
<name>A0AAW4NHL1_BIFLN</name>
<proteinExistence type="predicted"/>
<organism evidence="4 5">
    <name type="scientific">Bifidobacterium longum</name>
    <dbReference type="NCBI Taxonomy" id="216816"/>
    <lineage>
        <taxon>Bacteria</taxon>
        <taxon>Bacillati</taxon>
        <taxon>Actinomycetota</taxon>
        <taxon>Actinomycetes</taxon>
        <taxon>Bifidobacteriales</taxon>
        <taxon>Bifidobacteriaceae</taxon>
        <taxon>Bifidobacterium</taxon>
    </lineage>
</organism>
<evidence type="ECO:0000256" key="1">
    <source>
        <dbReference type="ARBA" id="ARBA00023125"/>
    </source>
</evidence>
<evidence type="ECO:0000256" key="2">
    <source>
        <dbReference type="SAM" id="MobiDB-lite"/>
    </source>
</evidence>
<evidence type="ECO:0000259" key="3">
    <source>
        <dbReference type="Pfam" id="PF07282"/>
    </source>
</evidence>
<gene>
    <name evidence="4" type="ORF">KSW34_03405</name>
</gene>
<dbReference type="Pfam" id="PF07282">
    <property type="entry name" value="Cas12f1-like_TNB"/>
    <property type="match status" value="1"/>
</dbReference>
<dbReference type="AlphaFoldDB" id="A0AAW4NHL1"/>
<dbReference type="GO" id="GO:0003677">
    <property type="term" value="F:DNA binding"/>
    <property type="evidence" value="ECO:0007669"/>
    <property type="project" value="UniProtKB-KW"/>
</dbReference>